<keyword evidence="1" id="KW-1133">Transmembrane helix</keyword>
<organism evidence="2 3">
    <name type="scientific">Fodinibius halophilus</name>
    <dbReference type="NCBI Taxonomy" id="1736908"/>
    <lineage>
        <taxon>Bacteria</taxon>
        <taxon>Pseudomonadati</taxon>
        <taxon>Balneolota</taxon>
        <taxon>Balneolia</taxon>
        <taxon>Balneolales</taxon>
        <taxon>Balneolaceae</taxon>
        <taxon>Fodinibius</taxon>
    </lineage>
</organism>
<evidence type="ECO:0000313" key="2">
    <source>
        <dbReference type="EMBL" id="NGP87893.1"/>
    </source>
</evidence>
<dbReference type="RefSeq" id="WP_165267080.1">
    <property type="nucleotide sequence ID" value="NZ_JAALLS010000006.1"/>
</dbReference>
<accession>A0A6M1T5G9</accession>
<dbReference type="Pfam" id="PF10825">
    <property type="entry name" value="DUF2752"/>
    <property type="match status" value="1"/>
</dbReference>
<feature type="transmembrane region" description="Helical" evidence="1">
    <location>
        <begin position="12"/>
        <end position="28"/>
    </location>
</feature>
<dbReference type="AlphaFoldDB" id="A0A6M1T5G9"/>
<dbReference type="EMBL" id="JAALLS010000006">
    <property type="protein sequence ID" value="NGP87893.1"/>
    <property type="molecule type" value="Genomic_DNA"/>
</dbReference>
<evidence type="ECO:0000256" key="1">
    <source>
        <dbReference type="SAM" id="Phobius"/>
    </source>
</evidence>
<gene>
    <name evidence="2" type="ORF">G3569_05980</name>
</gene>
<proteinExistence type="predicted"/>
<protein>
    <submittedName>
        <fullName evidence="2">DUF2752 domain-containing protein</fullName>
    </submittedName>
</protein>
<keyword evidence="1" id="KW-0812">Transmembrane</keyword>
<dbReference type="Proteomes" id="UP000479132">
    <property type="component" value="Unassembled WGS sequence"/>
</dbReference>
<evidence type="ECO:0000313" key="3">
    <source>
        <dbReference type="Proteomes" id="UP000479132"/>
    </source>
</evidence>
<keyword evidence="3" id="KW-1185">Reference proteome</keyword>
<name>A0A6M1T5G9_9BACT</name>
<dbReference type="InterPro" id="IPR021215">
    <property type="entry name" value="DUF2752"/>
</dbReference>
<reference evidence="2 3" key="1">
    <citation type="submission" date="2020-02" db="EMBL/GenBank/DDBJ databases">
        <title>Aliifodinibius halophilus 2W32, complete genome.</title>
        <authorList>
            <person name="Li Y."/>
            <person name="Wu S."/>
        </authorList>
    </citation>
    <scope>NUCLEOTIDE SEQUENCE [LARGE SCALE GENOMIC DNA]</scope>
    <source>
        <strain evidence="2 3">2W32</strain>
    </source>
</reference>
<comment type="caution">
    <text evidence="2">The sequence shown here is derived from an EMBL/GenBank/DDBJ whole genome shotgun (WGS) entry which is preliminary data.</text>
</comment>
<feature type="transmembrane region" description="Helical" evidence="1">
    <location>
        <begin position="74"/>
        <end position="92"/>
    </location>
</feature>
<keyword evidence="1" id="KW-0472">Membrane</keyword>
<sequence length="109" mass="11970">MKEQLKYLFKNYFEIAAFTAGLLLLAFMDPEIANGPGLCVFEQLGISFCPGDGLGHSIAYTFDGNIDNAMQSNILGPFAIIILIGRIGYLIYTKVTPNETNNSYYGSND</sequence>